<feature type="chain" id="PRO_5030576166" evidence="1">
    <location>
        <begin position="16"/>
        <end position="141"/>
    </location>
</feature>
<dbReference type="EMBL" id="HBIK01002909">
    <property type="protein sequence ID" value="CAE0376501.1"/>
    <property type="molecule type" value="Transcribed_RNA"/>
</dbReference>
<sequence length="141" mass="15974">MKIVFLLTLLAVAFGYVTMEHNNGHEVLRELEEGNHNVYVIFFYAEGVEGSELDARNNDYEETLITKVLDDYPEFHYAKIDARNSDYEELVSTVGVNVNELQKSPSILIMEHGNGAWIHGPETISKIAEYSPAYSTRSKNS</sequence>
<feature type="signal peptide" evidence="1">
    <location>
        <begin position="1"/>
        <end position="15"/>
    </location>
</feature>
<dbReference type="AlphaFoldDB" id="A0A7S3K9Z1"/>
<name>A0A7S3K9Z1_EUPCR</name>
<accession>A0A7S3K9Z1</accession>
<protein>
    <submittedName>
        <fullName evidence="2">Uncharacterized protein</fullName>
    </submittedName>
</protein>
<gene>
    <name evidence="2" type="ORF">ECRA1380_LOCUS1456</name>
</gene>
<organism evidence="2">
    <name type="scientific">Euplotes crassus</name>
    <dbReference type="NCBI Taxonomy" id="5936"/>
    <lineage>
        <taxon>Eukaryota</taxon>
        <taxon>Sar</taxon>
        <taxon>Alveolata</taxon>
        <taxon>Ciliophora</taxon>
        <taxon>Intramacronucleata</taxon>
        <taxon>Spirotrichea</taxon>
        <taxon>Hypotrichia</taxon>
        <taxon>Euplotida</taxon>
        <taxon>Euplotidae</taxon>
        <taxon>Moneuplotes</taxon>
    </lineage>
</organism>
<evidence type="ECO:0000256" key="1">
    <source>
        <dbReference type="SAM" id="SignalP"/>
    </source>
</evidence>
<reference evidence="2" key="1">
    <citation type="submission" date="2021-01" db="EMBL/GenBank/DDBJ databases">
        <authorList>
            <person name="Corre E."/>
            <person name="Pelletier E."/>
            <person name="Niang G."/>
            <person name="Scheremetjew M."/>
            <person name="Finn R."/>
            <person name="Kale V."/>
            <person name="Holt S."/>
            <person name="Cochrane G."/>
            <person name="Meng A."/>
            <person name="Brown T."/>
            <person name="Cohen L."/>
        </authorList>
    </citation>
    <scope>NUCLEOTIDE SEQUENCE</scope>
    <source>
        <strain evidence="2">CT5</strain>
    </source>
</reference>
<evidence type="ECO:0000313" key="2">
    <source>
        <dbReference type="EMBL" id="CAE0376501.1"/>
    </source>
</evidence>
<keyword evidence="1" id="KW-0732">Signal</keyword>
<proteinExistence type="predicted"/>